<feature type="domain" description="F-box" evidence="2">
    <location>
        <begin position="33"/>
        <end position="79"/>
    </location>
</feature>
<evidence type="ECO:0000259" key="2">
    <source>
        <dbReference type="PROSITE" id="PS50181"/>
    </source>
</evidence>
<proteinExistence type="inferred from homology"/>
<name>A0A7N0U276_KALFE</name>
<dbReference type="InterPro" id="IPR043129">
    <property type="entry name" value="ATPase_NBD"/>
</dbReference>
<dbReference type="PANTHER" id="PTHR11937">
    <property type="entry name" value="ACTIN"/>
    <property type="match status" value="1"/>
</dbReference>
<evidence type="ECO:0000313" key="4">
    <source>
        <dbReference type="Proteomes" id="UP000594263"/>
    </source>
</evidence>
<dbReference type="Gene3D" id="1.20.1280.50">
    <property type="match status" value="1"/>
</dbReference>
<dbReference type="Gene3D" id="3.30.420.40">
    <property type="match status" value="2"/>
</dbReference>
<dbReference type="SMART" id="SM00268">
    <property type="entry name" value="ACTIN"/>
    <property type="match status" value="1"/>
</dbReference>
<dbReference type="InterPro" id="IPR001810">
    <property type="entry name" value="F-box_dom"/>
</dbReference>
<dbReference type="SMART" id="SM00256">
    <property type="entry name" value="FBOX"/>
    <property type="match status" value="1"/>
</dbReference>
<dbReference type="Gramene" id="Kaladp0051s0105.2.v1.1">
    <property type="protein sequence ID" value="Kaladp0051s0105.2.v1.1"/>
    <property type="gene ID" value="Kaladp0051s0105.v1.1"/>
</dbReference>
<evidence type="ECO:0000313" key="3">
    <source>
        <dbReference type="EnsemblPlants" id="Kaladp0051s0105.2.v1.1"/>
    </source>
</evidence>
<dbReference type="InterPro" id="IPR036047">
    <property type="entry name" value="F-box-like_dom_sf"/>
</dbReference>
<reference evidence="3" key="1">
    <citation type="submission" date="2021-01" db="UniProtKB">
        <authorList>
            <consortium name="EnsemblPlants"/>
        </authorList>
    </citation>
    <scope>IDENTIFICATION</scope>
</reference>
<dbReference type="SUPFAM" id="SSF81383">
    <property type="entry name" value="F-box domain"/>
    <property type="match status" value="1"/>
</dbReference>
<dbReference type="Pfam" id="PF12937">
    <property type="entry name" value="F-box-like"/>
    <property type="match status" value="1"/>
</dbReference>
<keyword evidence="4" id="KW-1185">Reference proteome</keyword>
<dbReference type="InterPro" id="IPR004000">
    <property type="entry name" value="Actin"/>
</dbReference>
<dbReference type="Gene3D" id="3.90.640.10">
    <property type="entry name" value="Actin, Chain A, domain 4"/>
    <property type="match status" value="1"/>
</dbReference>
<dbReference type="EnsemblPlants" id="Kaladp0051s0105.2.v1.1">
    <property type="protein sequence ID" value="Kaladp0051s0105.2.v1.1"/>
    <property type="gene ID" value="Kaladp0051s0105.v1.1"/>
</dbReference>
<organism evidence="3 4">
    <name type="scientific">Kalanchoe fedtschenkoi</name>
    <name type="common">Lavender scallops</name>
    <name type="synonym">South American air plant</name>
    <dbReference type="NCBI Taxonomy" id="63787"/>
    <lineage>
        <taxon>Eukaryota</taxon>
        <taxon>Viridiplantae</taxon>
        <taxon>Streptophyta</taxon>
        <taxon>Embryophyta</taxon>
        <taxon>Tracheophyta</taxon>
        <taxon>Spermatophyta</taxon>
        <taxon>Magnoliopsida</taxon>
        <taxon>eudicotyledons</taxon>
        <taxon>Gunneridae</taxon>
        <taxon>Pentapetalae</taxon>
        <taxon>Saxifragales</taxon>
        <taxon>Crassulaceae</taxon>
        <taxon>Kalanchoe</taxon>
    </lineage>
</organism>
<accession>A0A7N0U276</accession>
<protein>
    <recommendedName>
        <fullName evidence="2">F-box domain-containing protein</fullName>
    </recommendedName>
</protein>
<sequence>MLLRRLFSSNSFRSAPNNVLSVDRRISSPPLSAGAFDLLPVDLLMEILKLIEPKDAARLCAVCRSLKLLISDNRLWIYYLWTHPEPDHILFSEMELRSGFPLQPISNEMQPVFFKQIYGQRDLVPGVVVIDGGAGYCKFGWNKDSAPSGKSATFLEFGNIETPMHSRLRHFFSAIYTRLRAKASAQPVIVSIPLCHYDDTESAKASRKQLKEAIHSTLFDLNVPAVCAINQATLALFAAKRTTGIVVNIGFHVTSVVPILQGKIMRRVGVEVVGMGALKLTGFLKESMQQNGVNFDSLYTIRTLKENLCYVAYDYESELSKNTEASYRVGGEGWLTLSKERFQTGEILFQPRLAGVRTMGLHQAVALCIEHCQRAQLTIDDSWYKTVVLSGGTACLPGLARRLEKELHDLLPHEDGIVVIPPPMGTDSAWYGAKLISSLSTFPATWCKTKKQFRPRSSRYSRVNFLW</sequence>
<dbReference type="OMA" id="FYATIYS"/>
<dbReference type="Pfam" id="PF00022">
    <property type="entry name" value="Actin"/>
    <property type="match status" value="1"/>
</dbReference>
<dbReference type="EnsemblPlants" id="Kaladp0051s0105.1.v1.1">
    <property type="protein sequence ID" value="Kaladp0051s0105.1.v1.1"/>
    <property type="gene ID" value="Kaladp0051s0105.v1.1"/>
</dbReference>
<comment type="similarity">
    <text evidence="1">Belongs to the actin family.</text>
</comment>
<dbReference type="SUPFAM" id="SSF53067">
    <property type="entry name" value="Actin-like ATPase domain"/>
    <property type="match status" value="2"/>
</dbReference>
<dbReference type="PROSITE" id="PS50181">
    <property type="entry name" value="FBOX"/>
    <property type="match status" value="1"/>
</dbReference>
<dbReference type="AlphaFoldDB" id="A0A7N0U276"/>
<dbReference type="Gramene" id="Kaladp0051s0105.1.v1.1">
    <property type="protein sequence ID" value="Kaladp0051s0105.1.v1.1"/>
    <property type="gene ID" value="Kaladp0051s0105.v1.1"/>
</dbReference>
<dbReference type="Proteomes" id="UP000594263">
    <property type="component" value="Unplaced"/>
</dbReference>
<evidence type="ECO:0000256" key="1">
    <source>
        <dbReference type="RuleBase" id="RU000487"/>
    </source>
</evidence>